<dbReference type="InterPro" id="IPR007560">
    <property type="entry name" value="Restrct_endonuc_IV_Mrr"/>
</dbReference>
<proteinExistence type="predicted"/>
<sequence length="335" mass="38019">MKMENQTESVVWGIHSQDDSLFLDKSIIGIGWTKMGDLSKIGSTRENFKEKVQEVYPDIKKGAIPNWAGIMYRFVVEMKKGDYIVFPSKADRKINLGIIESDYMYDELAPLYPNIRKVKWLKHYPRRTFSQGALYEVGSLMTLFTIKNYANEYLGSLDKKFSPKIVENTEDETVGVTAEDIMNNTRDYILKEISRQFKGYDLENFVASLLNAMGYRTTVSPHGGDSGIDIIAYKDELPPRIAVQVKSQDGDIKETTIQSLKGAMMPGDYGLFVSLSDYTKSAKKFLKANPIIRGINGIELVNLVLKYYEGLDETYQRAISLKKVYIPVAKGEDKV</sequence>
<name>A0A2S0MAA6_MEGEL</name>
<dbReference type="GO" id="GO:0003677">
    <property type="term" value="F:DNA binding"/>
    <property type="evidence" value="ECO:0007669"/>
    <property type="project" value="InterPro"/>
</dbReference>
<evidence type="ECO:0000313" key="2">
    <source>
        <dbReference type="EMBL" id="AVO28394.1"/>
    </source>
</evidence>
<dbReference type="GO" id="GO:0015666">
    <property type="term" value="F:restriction endodeoxyribonuclease activity"/>
    <property type="evidence" value="ECO:0007669"/>
    <property type="project" value="TreeGrafter"/>
</dbReference>
<evidence type="ECO:0000313" key="3">
    <source>
        <dbReference type="Proteomes" id="UP000238358"/>
    </source>
</evidence>
<gene>
    <name evidence="2" type="ORF">C6Y28_09465</name>
</gene>
<keyword evidence="2" id="KW-0255">Endonuclease</keyword>
<keyword evidence="2" id="KW-0540">Nuclease</keyword>
<dbReference type="Gene3D" id="3.40.1350.10">
    <property type="match status" value="1"/>
</dbReference>
<dbReference type="PIRSF" id="PIRSF031853">
    <property type="entry name" value="UPC031853"/>
    <property type="match status" value="1"/>
</dbReference>
<protein>
    <submittedName>
        <fullName evidence="2">Restriction endonuclease</fullName>
    </submittedName>
</protein>
<dbReference type="OrthoDB" id="9781481at2"/>
<dbReference type="SUPFAM" id="SSF52980">
    <property type="entry name" value="Restriction endonuclease-like"/>
    <property type="match status" value="1"/>
</dbReference>
<dbReference type="Proteomes" id="UP000238358">
    <property type="component" value="Chromosome"/>
</dbReference>
<organism evidence="2 3">
    <name type="scientific">Megasphaera elsdenii</name>
    <dbReference type="NCBI Taxonomy" id="907"/>
    <lineage>
        <taxon>Bacteria</taxon>
        <taxon>Bacillati</taxon>
        <taxon>Bacillota</taxon>
        <taxon>Negativicutes</taxon>
        <taxon>Veillonellales</taxon>
        <taxon>Veillonellaceae</taxon>
        <taxon>Megasphaera</taxon>
    </lineage>
</organism>
<accession>A0A2S0MAA6</accession>
<dbReference type="InterPro" id="IPR011335">
    <property type="entry name" value="Restrct_endonuc-II-like"/>
</dbReference>
<dbReference type="InterPro" id="IPR016984">
    <property type="entry name" value="UCP031853"/>
</dbReference>
<dbReference type="PANTHER" id="PTHR30015">
    <property type="entry name" value="MRR RESTRICTION SYSTEM PROTEIN"/>
    <property type="match status" value="1"/>
</dbReference>
<keyword evidence="2" id="KW-0378">Hydrolase</keyword>
<dbReference type="GO" id="GO:0009307">
    <property type="term" value="P:DNA restriction-modification system"/>
    <property type="evidence" value="ECO:0007669"/>
    <property type="project" value="InterPro"/>
</dbReference>
<feature type="domain" description="Restriction endonuclease type IV Mrr" evidence="1">
    <location>
        <begin position="195"/>
        <end position="303"/>
    </location>
</feature>
<evidence type="ECO:0000259" key="1">
    <source>
        <dbReference type="Pfam" id="PF04471"/>
    </source>
</evidence>
<dbReference type="Pfam" id="PF04471">
    <property type="entry name" value="Mrr_cat"/>
    <property type="match status" value="1"/>
</dbReference>
<reference evidence="2 3" key="1">
    <citation type="journal article" date="2018" name="Genome Announc.">
        <title>Complete genomes of two Megasphaera elsdenii strains, NCIMB 702410 and ATCC 25940.</title>
        <authorList>
            <person name="Hatmaker E.A."/>
            <person name="O'Dell K."/>
            <person name="Riley L.A."/>
            <person name="Klingeman D.M."/>
            <person name="Guss A.M."/>
        </authorList>
    </citation>
    <scope>NUCLEOTIDE SEQUENCE [LARGE SCALE GENOMIC DNA]</scope>
    <source>
        <strain evidence="2 3">NCIMB702410</strain>
    </source>
</reference>
<dbReference type="PANTHER" id="PTHR30015:SF7">
    <property type="entry name" value="TYPE IV METHYL-DIRECTED RESTRICTION ENZYME ECOKMRR"/>
    <property type="match status" value="1"/>
</dbReference>
<dbReference type="EMBL" id="CP027569">
    <property type="protein sequence ID" value="AVO28394.1"/>
    <property type="molecule type" value="Genomic_DNA"/>
</dbReference>
<dbReference type="AlphaFoldDB" id="A0A2S0MAA6"/>
<dbReference type="InterPro" id="IPR011856">
    <property type="entry name" value="tRNA_endonuc-like_dom_sf"/>
</dbReference>
<dbReference type="InterPro" id="IPR052906">
    <property type="entry name" value="Type_IV_Methyl-Rstrct_Enzyme"/>
</dbReference>